<dbReference type="Pfam" id="PF00733">
    <property type="entry name" value="Asn_synthase"/>
    <property type="match status" value="1"/>
</dbReference>
<reference evidence="3 4" key="1">
    <citation type="journal article" date="2019" name="Int. J. Syst. Evol. Microbiol.">
        <title>The Global Catalogue of Microorganisms (GCM) 10K type strain sequencing project: providing services to taxonomists for standard genome sequencing and annotation.</title>
        <authorList>
            <consortium name="The Broad Institute Genomics Platform"/>
            <consortium name="The Broad Institute Genome Sequencing Center for Infectious Disease"/>
            <person name="Wu L."/>
            <person name="Ma J."/>
        </authorList>
    </citation>
    <scope>NUCLEOTIDE SEQUENCE [LARGE SCALE GENOMIC DNA]</scope>
    <source>
        <strain evidence="3 4">NBRC 111368</strain>
    </source>
</reference>
<organism evidence="3 4">
    <name type="scientific">Halobium palmae</name>
    <dbReference type="NCBI Taxonomy" id="1776492"/>
    <lineage>
        <taxon>Archaea</taxon>
        <taxon>Methanobacteriati</taxon>
        <taxon>Methanobacteriota</taxon>
        <taxon>Stenosarchaea group</taxon>
        <taxon>Halobacteria</taxon>
        <taxon>Halobacteriales</taxon>
        <taxon>Haloferacaceae</taxon>
        <taxon>Halobium</taxon>
    </lineage>
</organism>
<keyword evidence="4" id="KW-1185">Reference proteome</keyword>
<dbReference type="PANTHER" id="PTHR43284">
    <property type="entry name" value="ASPARAGINE SYNTHETASE (GLUTAMINE-HYDROLYZING)"/>
    <property type="match status" value="1"/>
</dbReference>
<proteinExistence type="predicted"/>
<name>A0ABD5RXL2_9EURY</name>
<evidence type="ECO:0000313" key="4">
    <source>
        <dbReference type="Proteomes" id="UP001596328"/>
    </source>
</evidence>
<dbReference type="PANTHER" id="PTHR43284:SF1">
    <property type="entry name" value="ASPARAGINE SYNTHETASE"/>
    <property type="match status" value="1"/>
</dbReference>
<dbReference type="SUPFAM" id="SSF52402">
    <property type="entry name" value="Adenine nucleotide alpha hydrolases-like"/>
    <property type="match status" value="1"/>
</dbReference>
<dbReference type="Gene3D" id="3.40.50.620">
    <property type="entry name" value="HUPs"/>
    <property type="match status" value="1"/>
</dbReference>
<dbReference type="InterPro" id="IPR014729">
    <property type="entry name" value="Rossmann-like_a/b/a_fold"/>
</dbReference>
<evidence type="ECO:0000256" key="1">
    <source>
        <dbReference type="SAM" id="MobiDB-lite"/>
    </source>
</evidence>
<dbReference type="InterPro" id="IPR051786">
    <property type="entry name" value="ASN_synthetase/amidase"/>
</dbReference>
<accession>A0ABD5RXL2</accession>
<gene>
    <name evidence="3" type="ORF">ACFQE1_05085</name>
</gene>
<feature type="domain" description="Asparagine synthetase" evidence="2">
    <location>
        <begin position="216"/>
        <end position="330"/>
    </location>
</feature>
<evidence type="ECO:0000259" key="2">
    <source>
        <dbReference type="Pfam" id="PF00733"/>
    </source>
</evidence>
<sequence length="541" mass="59078">MTGIIGATAGAATAESMADSMFREPWYETEATGNEGGSVGTVRHGDRDPRSNTVWSTDSAVAVLDGVVSNLGALGWDRDELVGRLLDDPDGTLPELEGPFTVAVVEDDGDVLLATDVAGSRPCYYVPTGGFAFASELTPLLSRLDDVDVDVREVVDLLAYGSVVGEKTLVEGIDTLPPSMYLRYEDGEVRTERYWYPTFETDEATYVDEWIRRHDRSVERVADTVDGPLGLWLSGGLDSRVTAGTLGRVGREFETFTYATGEPGTRKAVRETAATLGVRNREVSVAEIPSEELIRGFETTVDCLDAMLSFGLGPAIAVMARDIRDEVDVVSEGGTYLAEDVFAYFVENDVTPVEMLRRSRTKLQPATVQSIVTEPVDPLDSLREHVAHCPPTTPGNQCADAVRRFYGYLHMRSNTIQRSQLGTRQLSPPSFLDHVVSMPLEQRVETLPFTDGAVPLAVPPLKLAVVRRIDDGLEDIPYERTGLAPASARWQHVLGFGTKEVVKRLRPSGQSNGIARIQRDDAFRSYLTALADDAGGRPFLD</sequence>
<dbReference type="InterPro" id="IPR001962">
    <property type="entry name" value="Asn_synthase"/>
</dbReference>
<dbReference type="Gene3D" id="3.60.20.10">
    <property type="entry name" value="Glutamine Phosphoribosylpyrophosphate, subunit 1, domain 1"/>
    <property type="match status" value="1"/>
</dbReference>
<dbReference type="SUPFAM" id="SSF56235">
    <property type="entry name" value="N-terminal nucleophile aminohydrolases (Ntn hydrolases)"/>
    <property type="match status" value="1"/>
</dbReference>
<protein>
    <submittedName>
        <fullName evidence="3">Asparagine synthase-related protein</fullName>
    </submittedName>
</protein>
<feature type="non-terminal residue" evidence="3">
    <location>
        <position position="541"/>
    </location>
</feature>
<comment type="caution">
    <text evidence="3">The sequence shown here is derived from an EMBL/GenBank/DDBJ whole genome shotgun (WGS) entry which is preliminary data.</text>
</comment>
<dbReference type="EMBL" id="JBHSWU010000044">
    <property type="protein sequence ID" value="MFC6723762.1"/>
    <property type="molecule type" value="Genomic_DNA"/>
</dbReference>
<dbReference type="Proteomes" id="UP001596328">
    <property type="component" value="Unassembled WGS sequence"/>
</dbReference>
<feature type="region of interest" description="Disordered" evidence="1">
    <location>
        <begin position="30"/>
        <end position="52"/>
    </location>
</feature>
<dbReference type="AlphaFoldDB" id="A0ABD5RXL2"/>
<dbReference type="InterPro" id="IPR029055">
    <property type="entry name" value="Ntn_hydrolases_N"/>
</dbReference>
<evidence type="ECO:0000313" key="3">
    <source>
        <dbReference type="EMBL" id="MFC6723762.1"/>
    </source>
</evidence>